<reference evidence="2 3" key="1">
    <citation type="submission" date="2020-11" db="EMBL/GenBank/DDBJ databases">
        <authorList>
            <person name="Lassalle F."/>
        </authorList>
    </citation>
    <scope>NUCLEOTIDE SEQUENCE [LARGE SCALE GENOMIC DNA]</scope>
    <source>
        <strain evidence="2 3">JC140</strain>
    </source>
</reference>
<gene>
    <name evidence="2" type="ORF">REJC140_02421</name>
</gene>
<dbReference type="EMBL" id="CABFWF030000006">
    <property type="protein sequence ID" value="CAD7026816.1"/>
    <property type="molecule type" value="Genomic_DNA"/>
</dbReference>
<organism evidence="2 3">
    <name type="scientific">Pseudorhizobium endolithicum</name>
    <dbReference type="NCBI Taxonomy" id="1191678"/>
    <lineage>
        <taxon>Bacteria</taxon>
        <taxon>Pseudomonadati</taxon>
        <taxon>Pseudomonadota</taxon>
        <taxon>Alphaproteobacteria</taxon>
        <taxon>Hyphomicrobiales</taxon>
        <taxon>Rhizobiaceae</taxon>
        <taxon>Rhizobium/Agrobacterium group</taxon>
        <taxon>Pseudorhizobium</taxon>
    </lineage>
</organism>
<keyword evidence="3" id="KW-1185">Reference proteome</keyword>
<evidence type="ECO:0000256" key="1">
    <source>
        <dbReference type="SAM" id="SignalP"/>
    </source>
</evidence>
<evidence type="ECO:0000313" key="3">
    <source>
        <dbReference type="Proteomes" id="UP000606921"/>
    </source>
</evidence>
<sequence>MTKSLTPVAAALIASAAFGTAALASGEYYQGLYPEAAATVDTFQTSSVREASTAPRQDAAVQVAGETVDHGDYYEGATRPN</sequence>
<keyword evidence="1" id="KW-0732">Signal</keyword>
<dbReference type="RefSeq" id="WP_142521289.1">
    <property type="nucleotide sequence ID" value="NZ_CABFWF030000006.1"/>
</dbReference>
<dbReference type="Proteomes" id="UP000606921">
    <property type="component" value="Unassembled WGS sequence"/>
</dbReference>
<evidence type="ECO:0000313" key="2">
    <source>
        <dbReference type="EMBL" id="CAD7026816.1"/>
    </source>
</evidence>
<feature type="signal peptide" evidence="1">
    <location>
        <begin position="1"/>
        <end position="24"/>
    </location>
</feature>
<protein>
    <submittedName>
        <fullName evidence="2">Uncharacterized protein</fullName>
    </submittedName>
</protein>
<name>A0ABM8PF92_9HYPH</name>
<proteinExistence type="predicted"/>
<accession>A0ABM8PF92</accession>
<comment type="caution">
    <text evidence="2">The sequence shown here is derived from an EMBL/GenBank/DDBJ whole genome shotgun (WGS) entry which is preliminary data.</text>
</comment>
<feature type="chain" id="PRO_5047243085" evidence="1">
    <location>
        <begin position="25"/>
        <end position="81"/>
    </location>
</feature>